<dbReference type="AlphaFoldDB" id="A0A8E0S0N2"/>
<dbReference type="InterPro" id="IPR037177">
    <property type="entry name" value="DLC_sf"/>
</dbReference>
<accession>A0A8E0S0N2</accession>
<name>A0A8E0S0N2_9TREM</name>
<proteinExistence type="predicted"/>
<evidence type="ECO:0000259" key="1">
    <source>
        <dbReference type="PROSITE" id="PS50222"/>
    </source>
</evidence>
<gene>
    <name evidence="2" type="ORF">FBUS_01316</name>
</gene>
<dbReference type="SMART" id="SM01375">
    <property type="entry name" value="Dynein_light"/>
    <property type="match status" value="1"/>
</dbReference>
<dbReference type="Proteomes" id="UP000728185">
    <property type="component" value="Unassembled WGS sequence"/>
</dbReference>
<dbReference type="InterPro" id="IPR011992">
    <property type="entry name" value="EF-hand-dom_pair"/>
</dbReference>
<dbReference type="SUPFAM" id="SSF54648">
    <property type="entry name" value="DLC"/>
    <property type="match status" value="1"/>
</dbReference>
<comment type="caution">
    <text evidence="2">The sequence shown here is derived from an EMBL/GenBank/DDBJ whole genome shotgun (WGS) entry which is preliminary data.</text>
</comment>
<evidence type="ECO:0000313" key="3">
    <source>
        <dbReference type="Proteomes" id="UP000728185"/>
    </source>
</evidence>
<dbReference type="CDD" id="cd21454">
    <property type="entry name" value="DLC-like_TAL"/>
    <property type="match status" value="1"/>
</dbReference>
<dbReference type="Pfam" id="PF13499">
    <property type="entry name" value="EF-hand_7"/>
    <property type="match status" value="1"/>
</dbReference>
<dbReference type="GO" id="GO:0007017">
    <property type="term" value="P:microtubule-based process"/>
    <property type="evidence" value="ECO:0007669"/>
    <property type="project" value="InterPro"/>
</dbReference>
<dbReference type="OrthoDB" id="6275914at2759"/>
<dbReference type="SUPFAM" id="SSF47473">
    <property type="entry name" value="EF-hand"/>
    <property type="match status" value="1"/>
</dbReference>
<dbReference type="InterPro" id="IPR002048">
    <property type="entry name" value="EF_hand_dom"/>
</dbReference>
<organism evidence="2 3">
    <name type="scientific">Fasciolopsis buskii</name>
    <dbReference type="NCBI Taxonomy" id="27845"/>
    <lineage>
        <taxon>Eukaryota</taxon>
        <taxon>Metazoa</taxon>
        <taxon>Spiralia</taxon>
        <taxon>Lophotrochozoa</taxon>
        <taxon>Platyhelminthes</taxon>
        <taxon>Trematoda</taxon>
        <taxon>Digenea</taxon>
        <taxon>Plagiorchiida</taxon>
        <taxon>Echinostomata</taxon>
        <taxon>Echinostomatoidea</taxon>
        <taxon>Fasciolidae</taxon>
        <taxon>Fasciolopsis</taxon>
    </lineage>
</organism>
<feature type="domain" description="EF-hand" evidence="1">
    <location>
        <begin position="1"/>
        <end position="34"/>
    </location>
</feature>
<dbReference type="GO" id="GO:0030286">
    <property type="term" value="C:dynein complex"/>
    <property type="evidence" value="ECO:0007669"/>
    <property type="project" value="InterPro"/>
</dbReference>
<reference evidence="2" key="1">
    <citation type="submission" date="2019-05" db="EMBL/GenBank/DDBJ databases">
        <title>Annotation for the trematode Fasciolopsis buski.</title>
        <authorList>
            <person name="Choi Y.-J."/>
        </authorList>
    </citation>
    <scope>NUCLEOTIDE SEQUENCE</scope>
    <source>
        <strain evidence="2">HT</strain>
        <tissue evidence="2">Whole worm</tissue>
    </source>
</reference>
<dbReference type="EMBL" id="LUCM01002408">
    <property type="protein sequence ID" value="KAA0197386.1"/>
    <property type="molecule type" value="Genomic_DNA"/>
</dbReference>
<evidence type="ECO:0000313" key="2">
    <source>
        <dbReference type="EMBL" id="KAA0197386.1"/>
    </source>
</evidence>
<dbReference type="InterPro" id="IPR001372">
    <property type="entry name" value="Dynein_light_chain_typ-1/2"/>
</dbReference>
<dbReference type="PROSITE" id="PS50222">
    <property type="entry name" value="EF_HAND_2"/>
    <property type="match status" value="1"/>
</dbReference>
<protein>
    <submittedName>
        <fullName evidence="2">Tegument antigen</fullName>
    </submittedName>
</protein>
<dbReference type="GO" id="GO:0005509">
    <property type="term" value="F:calcium ion binding"/>
    <property type="evidence" value="ECO:0007669"/>
    <property type="project" value="InterPro"/>
</dbReference>
<keyword evidence="3" id="KW-1185">Reference proteome</keyword>
<dbReference type="Gene3D" id="3.30.740.10">
    <property type="entry name" value="Protein Inhibitor Of Neuronal Nitric Oxide Synthase"/>
    <property type="match status" value="1"/>
</dbReference>
<dbReference type="Gene3D" id="1.10.238.10">
    <property type="entry name" value="EF-hand"/>
    <property type="match status" value="1"/>
</dbReference>
<sequence>MEPFVEVFFAIDKDHSENITFEELQDYVTENQLDHNMIGRWKSLFDPDNTGTITLDKFCEVLGLKPAEARQMRVEIQKQQHAAGLGPDVIVLAEDMPFENEKDIVEKTKELKAKYKDNYDVIVKELRDYLELRWEKSWNVVITNDSFWMQISHAMGNSFHFRLDDLAFLIWLTPDFA</sequence>
<dbReference type="Pfam" id="PF01221">
    <property type="entry name" value="Dynein_light"/>
    <property type="match status" value="1"/>
</dbReference>